<comment type="caution">
    <text evidence="1">The sequence shown here is derived from an EMBL/GenBank/DDBJ whole genome shotgun (WGS) entry which is preliminary data.</text>
</comment>
<evidence type="ECO:0000313" key="2">
    <source>
        <dbReference type="Proteomes" id="UP001060085"/>
    </source>
</evidence>
<sequence>MKMRNYMHSPVNSRPSTPPRTFSETIMEDNIQNAELIIRRWELTTSSSDIHISKTPQLFTDQETNRRDAQHFVKAVEDLKTSMHFYLKLDSSSEILIRAQNLMEIAMKILEREFYTILKANRSFLDAESVSHRSSASRASTWSVSSDFENEELASEDDNYDNETTQSEDNSDKSSEILMSNLKTIADCMISAGYGKECVYIYKLIRRSMTDETLYYLGVEKLSSSQIQKMDWNVLELKIKKWLTAVKTAVKTLFHGERILCDHVFSASDNIRESCFSEIVKDNALTLLSFPENVAKYKKILSPEKMFRFLDIYEAISDLWIEIEVIFSFDSLSVVKSQAVASLLKLGEAVRTMLSQFEAAIQRDSSKAAVPGGAVHPLTRYVMNYLVFLADYSGSVADIVSDWPMAAQSPLPESYFSSPVSTHGGMEEESPASTISARLAWLILVLLCKLDAKAGFYGEHVAQSYLFLANNLNYVVSKVRTSSLSLLMGSEWISKHELKVKNYTANYERMGWNKVIASVPSNPMADISILEVKNCFRNFNAGFEEAYRVQGSWVIPDSKLRDQVKISLARAIIPRYRVFYKKYREVLGRERQLEPIVRFAPEDLENYLSDLFFGNGSSGSTVTTATMSYISSSSSVTSI</sequence>
<accession>A0ACC0B0W5</accession>
<keyword evidence="2" id="KW-1185">Reference proteome</keyword>
<dbReference type="EMBL" id="CM044704">
    <property type="protein sequence ID" value="KAI5666107.1"/>
    <property type="molecule type" value="Genomic_DNA"/>
</dbReference>
<protein>
    <submittedName>
        <fullName evidence="1">Uncharacterized protein</fullName>
    </submittedName>
</protein>
<gene>
    <name evidence="1" type="ORF">M9H77_15960</name>
</gene>
<proteinExistence type="predicted"/>
<name>A0ACC0B0W5_CATRO</name>
<evidence type="ECO:0000313" key="1">
    <source>
        <dbReference type="EMBL" id="KAI5666107.1"/>
    </source>
</evidence>
<reference evidence="2" key="1">
    <citation type="journal article" date="2023" name="Nat. Plants">
        <title>Single-cell RNA sequencing provides a high-resolution roadmap for understanding the multicellular compartmentation of specialized metabolism.</title>
        <authorList>
            <person name="Sun S."/>
            <person name="Shen X."/>
            <person name="Li Y."/>
            <person name="Li Y."/>
            <person name="Wang S."/>
            <person name="Li R."/>
            <person name="Zhang H."/>
            <person name="Shen G."/>
            <person name="Guo B."/>
            <person name="Wei J."/>
            <person name="Xu J."/>
            <person name="St-Pierre B."/>
            <person name="Chen S."/>
            <person name="Sun C."/>
        </authorList>
    </citation>
    <scope>NUCLEOTIDE SEQUENCE [LARGE SCALE GENOMIC DNA]</scope>
</reference>
<dbReference type="Proteomes" id="UP001060085">
    <property type="component" value="Linkage Group LG04"/>
</dbReference>
<organism evidence="1 2">
    <name type="scientific">Catharanthus roseus</name>
    <name type="common">Madagascar periwinkle</name>
    <name type="synonym">Vinca rosea</name>
    <dbReference type="NCBI Taxonomy" id="4058"/>
    <lineage>
        <taxon>Eukaryota</taxon>
        <taxon>Viridiplantae</taxon>
        <taxon>Streptophyta</taxon>
        <taxon>Embryophyta</taxon>
        <taxon>Tracheophyta</taxon>
        <taxon>Spermatophyta</taxon>
        <taxon>Magnoliopsida</taxon>
        <taxon>eudicotyledons</taxon>
        <taxon>Gunneridae</taxon>
        <taxon>Pentapetalae</taxon>
        <taxon>asterids</taxon>
        <taxon>lamiids</taxon>
        <taxon>Gentianales</taxon>
        <taxon>Apocynaceae</taxon>
        <taxon>Rauvolfioideae</taxon>
        <taxon>Vinceae</taxon>
        <taxon>Catharanthinae</taxon>
        <taxon>Catharanthus</taxon>
    </lineage>
</organism>